<dbReference type="Proteomes" id="UP000199668">
    <property type="component" value="Unassembled WGS sequence"/>
</dbReference>
<reference evidence="3 4" key="1">
    <citation type="submission" date="2016-10" db="EMBL/GenBank/DDBJ databases">
        <authorList>
            <person name="de Groot N.N."/>
        </authorList>
    </citation>
    <scope>NUCLEOTIDE SEQUENCE [LARGE SCALE GENOMIC DNA]</scope>
    <source>
        <strain evidence="3 4">CGMCC 1.6134</strain>
    </source>
</reference>
<feature type="domain" description="MaoC-like" evidence="1">
    <location>
        <begin position="168"/>
        <end position="254"/>
    </location>
</feature>
<dbReference type="PANTHER" id="PTHR43437">
    <property type="entry name" value="HYDROXYACYL-THIOESTER DEHYDRATASE TYPE 2, MITOCHONDRIAL-RELATED"/>
    <property type="match status" value="1"/>
</dbReference>
<dbReference type="InterPro" id="IPR050965">
    <property type="entry name" value="UPF0336/Enoyl-CoA_hydratase"/>
</dbReference>
<dbReference type="Gene3D" id="3.10.129.10">
    <property type="entry name" value="Hotdog Thioesterase"/>
    <property type="match status" value="2"/>
</dbReference>
<dbReference type="Pfam" id="PF13452">
    <property type="entry name" value="FAS1_DH_region"/>
    <property type="match status" value="1"/>
</dbReference>
<feature type="domain" description="FAS1-like dehydratase" evidence="2">
    <location>
        <begin position="13"/>
        <end position="122"/>
    </location>
</feature>
<evidence type="ECO:0000313" key="3">
    <source>
        <dbReference type="EMBL" id="SFL56475.1"/>
    </source>
</evidence>
<protein>
    <submittedName>
        <fullName evidence="3">N-terminal half of MaoC dehydratase</fullName>
    </submittedName>
</protein>
<dbReference type="GO" id="GO:0019171">
    <property type="term" value="F:(3R)-hydroxyacyl-[acyl-carrier-protein] dehydratase activity"/>
    <property type="evidence" value="ECO:0007669"/>
    <property type="project" value="TreeGrafter"/>
</dbReference>
<dbReference type="SUPFAM" id="SSF54637">
    <property type="entry name" value="Thioesterase/thiol ester dehydrase-isomerase"/>
    <property type="match status" value="2"/>
</dbReference>
<name>A0A1I4IQB1_9BACI</name>
<dbReference type="STRING" id="266892.SAMN04488054_102171"/>
<dbReference type="AlphaFoldDB" id="A0A1I4IQB1"/>
<dbReference type="InterPro" id="IPR002539">
    <property type="entry name" value="MaoC-like_dom"/>
</dbReference>
<dbReference type="InterPro" id="IPR029069">
    <property type="entry name" value="HotDog_dom_sf"/>
</dbReference>
<gene>
    <name evidence="3" type="ORF">SAMN04488054_102171</name>
</gene>
<dbReference type="Pfam" id="PF01575">
    <property type="entry name" value="MaoC_dehydratas"/>
    <property type="match status" value="1"/>
</dbReference>
<dbReference type="CDD" id="cd03441">
    <property type="entry name" value="R_hydratase_like"/>
    <property type="match status" value="2"/>
</dbReference>
<dbReference type="InterPro" id="IPR039569">
    <property type="entry name" value="FAS1-like_DH_region"/>
</dbReference>
<keyword evidence="4" id="KW-1185">Reference proteome</keyword>
<dbReference type="PANTHER" id="PTHR43437:SF3">
    <property type="entry name" value="HYDROXYACYL-THIOESTER DEHYDRATASE TYPE 2, MITOCHONDRIAL"/>
    <property type="match status" value="1"/>
</dbReference>
<dbReference type="RefSeq" id="WP_090925439.1">
    <property type="nucleotide sequence ID" value="NZ_FOTY01000002.1"/>
</dbReference>
<organism evidence="3 4">
    <name type="scientific">Salibacterium qingdaonense</name>
    <dbReference type="NCBI Taxonomy" id="266892"/>
    <lineage>
        <taxon>Bacteria</taxon>
        <taxon>Bacillati</taxon>
        <taxon>Bacillota</taxon>
        <taxon>Bacilli</taxon>
        <taxon>Bacillales</taxon>
        <taxon>Bacillaceae</taxon>
    </lineage>
</organism>
<accession>A0A1I4IQB1</accession>
<dbReference type="GO" id="GO:0006633">
    <property type="term" value="P:fatty acid biosynthetic process"/>
    <property type="evidence" value="ECO:0007669"/>
    <property type="project" value="TreeGrafter"/>
</dbReference>
<dbReference type="OrthoDB" id="160199at2"/>
<evidence type="ECO:0000259" key="1">
    <source>
        <dbReference type="Pfam" id="PF01575"/>
    </source>
</evidence>
<proteinExistence type="predicted"/>
<sequence length="267" mass="30373">MISPAKVGKAVRESFMITDFDIKAWASCLRDTHPLYHNPYAARSYGYADVLMPPTFPMYLWNRIVKPWDQISNRIILEKQDFRFGSPITAGMMTDVSITLSSVEEVSLFSGTFQRVTETLRMTTKNRIRLEANTVTLRPLDERRQQNNKSRTYRQRIERDAVPLVFSKPWITEYAQCSGDDQPVHTDRKAAEGAGYPAEIVQGMLIMGASACCMHERLEQKGYIQRYWHRFLSPLTAGETLYVQASSSGSITSRTLDGKPVARGGFQ</sequence>
<dbReference type="EMBL" id="FOTY01000002">
    <property type="protein sequence ID" value="SFL56475.1"/>
    <property type="molecule type" value="Genomic_DNA"/>
</dbReference>
<evidence type="ECO:0000259" key="2">
    <source>
        <dbReference type="Pfam" id="PF13452"/>
    </source>
</evidence>
<evidence type="ECO:0000313" key="4">
    <source>
        <dbReference type="Proteomes" id="UP000199668"/>
    </source>
</evidence>